<dbReference type="PANTHER" id="PTHR12837:SF0">
    <property type="entry name" value="POLY(ADP-RIBOSE) GLYCOHYDROLASE"/>
    <property type="match status" value="1"/>
</dbReference>
<keyword evidence="3" id="KW-0378">Hydrolase</keyword>
<evidence type="ECO:0000256" key="3">
    <source>
        <dbReference type="ARBA" id="ARBA00022801"/>
    </source>
</evidence>
<dbReference type="InterPro" id="IPR048362">
    <property type="entry name" value="PARG_helical"/>
</dbReference>
<keyword evidence="4" id="KW-0472">Membrane</keyword>
<dbReference type="Pfam" id="PF20811">
    <property type="entry name" value="PARG_cat_N"/>
    <property type="match status" value="1"/>
</dbReference>
<keyword evidence="8" id="KW-1185">Reference proteome</keyword>
<comment type="caution">
    <text evidence="7">The sequence shown here is derived from an EMBL/GenBank/DDBJ whole genome shotgun (WGS) entry which is preliminary data.</text>
</comment>
<dbReference type="Proteomes" id="UP001071777">
    <property type="component" value="Unassembled WGS sequence"/>
</dbReference>
<evidence type="ECO:0000313" key="8">
    <source>
        <dbReference type="Proteomes" id="UP001071777"/>
    </source>
</evidence>
<feature type="domain" description="PARG helical" evidence="6">
    <location>
        <begin position="69"/>
        <end position="175"/>
    </location>
</feature>
<evidence type="ECO:0000256" key="4">
    <source>
        <dbReference type="SAM" id="Phobius"/>
    </source>
</evidence>
<organism evidence="7 8">
    <name type="scientific">Cryptosporidium canis</name>
    <dbReference type="NCBI Taxonomy" id="195482"/>
    <lineage>
        <taxon>Eukaryota</taxon>
        <taxon>Sar</taxon>
        <taxon>Alveolata</taxon>
        <taxon>Apicomplexa</taxon>
        <taxon>Conoidasida</taxon>
        <taxon>Coccidia</taxon>
        <taxon>Eucoccidiorida</taxon>
        <taxon>Eimeriorina</taxon>
        <taxon>Cryptosporidiidae</taxon>
        <taxon>Cryptosporidium</taxon>
    </lineage>
</organism>
<dbReference type="EMBL" id="JAPCXB010000062">
    <property type="protein sequence ID" value="KAJ1611140.1"/>
    <property type="molecule type" value="Genomic_DNA"/>
</dbReference>
<dbReference type="InterPro" id="IPR046372">
    <property type="entry name" value="PARG_cat_C"/>
</dbReference>
<keyword evidence="4" id="KW-0812">Transmembrane</keyword>
<gene>
    <name evidence="7" type="ORF">OJ252_1644</name>
</gene>
<feature type="domain" description="PARG catalytic Macro" evidence="5">
    <location>
        <begin position="224"/>
        <end position="396"/>
    </location>
</feature>
<dbReference type="PANTHER" id="PTHR12837">
    <property type="entry name" value="POLY ADP-RIBOSE GLYCOHYDROLASE"/>
    <property type="match status" value="1"/>
</dbReference>
<evidence type="ECO:0000256" key="1">
    <source>
        <dbReference type="ARBA" id="ARBA00009545"/>
    </source>
</evidence>
<sequence length="440" mass="49645">MNRIRYIFNESGLWSSITTFITRNHHDVNSVGKLKSYVRDLGKATGNGEILQSTHKISTMLESSFSNADKAQSNKFFSGTFSTLSLQLAKLTDHLGENALPVDIILQRTNAVQIFTRKFIVLVMFAAFLGLFPKKIFNGQTPGLGFDGFFGASRVSGQQLSCLLSYFNIMGDKISSNEQLINDRVVFERHHRVSSTVSFFTSSKLSLQGTKIIRGYMETYSHGGPLVEAIFANKVVGSSTLVNSMHQEEILMSVAPETLIARIFHTDLHSEDVLTFRGLMKYSWYTGFGSSFSYAPIKEEQMYSSLLRVYASLDAFSQQSNPRQFTEEYSLRELNKLVPVLCVDFYGEFEEGKRGPFVTGYWGGGVFGGDIIYKFLIQLIAACVCNREMVFSDAQDRLDYKKVQSIEQKYKTCGNLAEAFFRTQRQGRFRNGNAIDEMLK</sequence>
<protein>
    <recommendedName>
        <fullName evidence="2">poly(ADP-ribose) glycohydrolase</fullName>
        <ecNumber evidence="2">3.2.1.143</ecNumber>
    </recommendedName>
</protein>
<dbReference type="InterPro" id="IPR007724">
    <property type="entry name" value="Poly_GlycHdrlase"/>
</dbReference>
<evidence type="ECO:0000313" key="7">
    <source>
        <dbReference type="EMBL" id="KAJ1611140.1"/>
    </source>
</evidence>
<evidence type="ECO:0000259" key="5">
    <source>
        <dbReference type="Pfam" id="PF05028"/>
    </source>
</evidence>
<proteinExistence type="inferred from homology"/>
<feature type="transmembrane region" description="Helical" evidence="4">
    <location>
        <begin position="114"/>
        <end position="132"/>
    </location>
</feature>
<accession>A0ABQ8P800</accession>
<name>A0ABQ8P800_9CRYT</name>
<evidence type="ECO:0000259" key="6">
    <source>
        <dbReference type="Pfam" id="PF20811"/>
    </source>
</evidence>
<comment type="similarity">
    <text evidence="1">Belongs to the poly(ADP-ribose) glycohydrolase family.</text>
</comment>
<keyword evidence="4" id="KW-1133">Transmembrane helix</keyword>
<dbReference type="EC" id="3.2.1.143" evidence="2"/>
<reference evidence="7" key="1">
    <citation type="submission" date="2022-10" db="EMBL/GenBank/DDBJ databases">
        <title>Adaptive evolution leads to modifications in subtelomeric GC content in a zoonotic Cryptosporidium species.</title>
        <authorList>
            <person name="Li J."/>
            <person name="Feng Y."/>
            <person name="Xiao L."/>
        </authorList>
    </citation>
    <scope>NUCLEOTIDE SEQUENCE</scope>
    <source>
        <strain evidence="7">25894</strain>
    </source>
</reference>
<dbReference type="Pfam" id="PF05028">
    <property type="entry name" value="PARG_cat_C"/>
    <property type="match status" value="1"/>
</dbReference>
<evidence type="ECO:0000256" key="2">
    <source>
        <dbReference type="ARBA" id="ARBA00012255"/>
    </source>
</evidence>